<comment type="caution">
    <text evidence="1">The sequence shown here is derived from an EMBL/GenBank/DDBJ whole genome shotgun (WGS) entry which is preliminary data.</text>
</comment>
<organism evidence="1 2">
    <name type="scientific">Echinimonas agarilytica</name>
    <dbReference type="NCBI Taxonomy" id="1215918"/>
    <lineage>
        <taxon>Bacteria</taxon>
        <taxon>Pseudomonadati</taxon>
        <taxon>Pseudomonadota</taxon>
        <taxon>Gammaproteobacteria</taxon>
        <taxon>Alteromonadales</taxon>
        <taxon>Echinimonadaceae</taxon>
        <taxon>Echinimonas</taxon>
    </lineage>
</organism>
<dbReference type="EMBL" id="JAMQGP010000002">
    <property type="protein sequence ID" value="MCM2679379.1"/>
    <property type="molecule type" value="Genomic_DNA"/>
</dbReference>
<keyword evidence="2" id="KW-1185">Reference proteome</keyword>
<proteinExistence type="predicted"/>
<protein>
    <submittedName>
        <fullName evidence="1">Uncharacterized protein</fullName>
    </submittedName>
</protein>
<gene>
    <name evidence="1" type="ORF">NAF29_06810</name>
</gene>
<reference evidence="1 2" key="1">
    <citation type="journal article" date="2013" name="Antonie Van Leeuwenhoek">
        <title>Echinimonas agarilytica gen. nov., sp. nov., a new gammaproteobacterium isolated from the sea urchin Strongylocentrotus intermedius.</title>
        <authorList>
            <person name="Nedashkovskaya O.I."/>
            <person name="Stenkova A.M."/>
            <person name="Zhukova N.V."/>
            <person name="Van Trappen S."/>
            <person name="Lee J.S."/>
            <person name="Kim S.B."/>
        </authorList>
    </citation>
    <scope>NUCLEOTIDE SEQUENCE [LARGE SCALE GENOMIC DNA]</scope>
    <source>
        <strain evidence="1 2">KMM 6351</strain>
    </source>
</reference>
<name>A0AA41W6C4_9GAMM</name>
<dbReference type="Proteomes" id="UP001165393">
    <property type="component" value="Unassembled WGS sequence"/>
</dbReference>
<accession>A0AA41W6C4</accession>
<sequence>MKMELKIEECKLAQPVLGAFTAPYFMRPHRSPTRTKAPSPSNAMQTLKVWSQSVLMTKKPGIAGSKELFLKSRCFVTHESDMNCSTSLK</sequence>
<dbReference type="RefSeq" id="WP_251260725.1">
    <property type="nucleotide sequence ID" value="NZ_JAMQGP010000002.1"/>
</dbReference>
<evidence type="ECO:0000313" key="1">
    <source>
        <dbReference type="EMBL" id="MCM2679379.1"/>
    </source>
</evidence>
<dbReference type="AlphaFoldDB" id="A0AA41W6C4"/>
<evidence type="ECO:0000313" key="2">
    <source>
        <dbReference type="Proteomes" id="UP001165393"/>
    </source>
</evidence>